<keyword evidence="3" id="KW-0813">Transport</keyword>
<keyword evidence="11" id="KW-1185">Reference proteome</keyword>
<evidence type="ECO:0000256" key="3">
    <source>
        <dbReference type="ARBA" id="ARBA00022448"/>
    </source>
</evidence>
<dbReference type="GeneID" id="25742689"/>
<feature type="transmembrane region" description="Helical" evidence="8">
    <location>
        <begin position="373"/>
        <end position="393"/>
    </location>
</feature>
<name>A0A0D2MBB6_9CHLO</name>
<evidence type="ECO:0000313" key="10">
    <source>
        <dbReference type="EMBL" id="KIY98146.1"/>
    </source>
</evidence>
<dbReference type="PANTHER" id="PTHR11730:SF6">
    <property type="entry name" value="AMMONIUM TRANSPORTER"/>
    <property type="match status" value="1"/>
</dbReference>
<evidence type="ECO:0000256" key="1">
    <source>
        <dbReference type="ARBA" id="ARBA00004141"/>
    </source>
</evidence>
<feature type="transmembrane region" description="Helical" evidence="8">
    <location>
        <begin position="169"/>
        <end position="191"/>
    </location>
</feature>
<feature type="transmembrane region" description="Helical" evidence="8">
    <location>
        <begin position="325"/>
        <end position="343"/>
    </location>
</feature>
<gene>
    <name evidence="10" type="ORF">MNEG_9814</name>
</gene>
<accession>A0A0D2MBB6</accession>
<proteinExistence type="inferred from homology"/>
<dbReference type="STRING" id="145388.A0A0D2MBB6"/>
<keyword evidence="7" id="KW-0924">Ammonia transport</keyword>
<evidence type="ECO:0000259" key="9">
    <source>
        <dbReference type="Pfam" id="PF00909"/>
    </source>
</evidence>
<dbReference type="PANTHER" id="PTHR11730">
    <property type="entry name" value="AMMONIUM TRANSPORTER"/>
    <property type="match status" value="1"/>
</dbReference>
<dbReference type="Proteomes" id="UP000054498">
    <property type="component" value="Unassembled WGS sequence"/>
</dbReference>
<feature type="domain" description="Ammonium transporter AmtB-like" evidence="9">
    <location>
        <begin position="365"/>
        <end position="493"/>
    </location>
</feature>
<dbReference type="InterPro" id="IPR024041">
    <property type="entry name" value="NH4_transpt_AmtB-like_dom"/>
</dbReference>
<feature type="transmembrane region" description="Helical" evidence="8">
    <location>
        <begin position="86"/>
        <end position="106"/>
    </location>
</feature>
<feature type="transmembrane region" description="Helical" evidence="8">
    <location>
        <begin position="405"/>
        <end position="423"/>
    </location>
</feature>
<organism evidence="10 11">
    <name type="scientific">Monoraphidium neglectum</name>
    <dbReference type="NCBI Taxonomy" id="145388"/>
    <lineage>
        <taxon>Eukaryota</taxon>
        <taxon>Viridiplantae</taxon>
        <taxon>Chlorophyta</taxon>
        <taxon>core chlorophytes</taxon>
        <taxon>Chlorophyceae</taxon>
        <taxon>CS clade</taxon>
        <taxon>Sphaeropleales</taxon>
        <taxon>Selenastraceae</taxon>
        <taxon>Monoraphidium</taxon>
    </lineage>
</organism>
<evidence type="ECO:0000313" key="11">
    <source>
        <dbReference type="Proteomes" id="UP000054498"/>
    </source>
</evidence>
<dbReference type="EMBL" id="KK102292">
    <property type="protein sequence ID" value="KIY98146.1"/>
    <property type="molecule type" value="Genomic_DNA"/>
</dbReference>
<evidence type="ECO:0000256" key="5">
    <source>
        <dbReference type="ARBA" id="ARBA00022989"/>
    </source>
</evidence>
<dbReference type="SUPFAM" id="SSF111352">
    <property type="entry name" value="Ammonium transporter"/>
    <property type="match status" value="1"/>
</dbReference>
<comment type="subcellular location">
    <subcellularLocation>
        <location evidence="1">Membrane</location>
        <topology evidence="1">Multi-pass membrane protein</topology>
    </subcellularLocation>
</comment>
<evidence type="ECO:0000256" key="8">
    <source>
        <dbReference type="SAM" id="Phobius"/>
    </source>
</evidence>
<dbReference type="GO" id="GO:0005886">
    <property type="term" value="C:plasma membrane"/>
    <property type="evidence" value="ECO:0007669"/>
    <property type="project" value="TreeGrafter"/>
</dbReference>
<sequence length="503" mass="51728">MECINSARALLQAAADDSYVVLDSNPSAAAAPTAAASAAPWQDTQEIQILLSLLGAYLLFFGQCGFALQEAGCVRSSVAKQVPFKALLQASAVLIVWWAVGHAFAFGERQGDRRQPNGFIGSRDFFLSVREDPAALDVTRFGLWMMQATFAATAVAIISGAVAERARLVAHALLSLIFGGWVYPVVVHWVWSAEGWLSARREAGGPILGGNGLIDLGGSGVVHVTAGAAALAGAYAIGARQGRFYADGGSQPMPAGSMVLVAAGVLMRWFSFYGLIPSNVPLMATSSAVYIASRAAVSATLAGAAGAAAAAGLDGALRRHIDHRPALDGAMAGLVAISAGGWWGVSGVESEGPCGAVPEGEGWEPGASVVEPYAAFLIGALAAPLYLASVWAVHALQIDDPVNAAAVHLLPGCWGLVAAGLFATPELLALSGYAVTTPRGTGLLYGGDGRQLALQLLGAAMIAAWSLAWSVAAFLGMRRAKLLRVGVADEMIGGLVRLRGRQG</sequence>
<dbReference type="GO" id="GO:0008519">
    <property type="term" value="F:ammonium channel activity"/>
    <property type="evidence" value="ECO:0007669"/>
    <property type="project" value="InterPro"/>
</dbReference>
<comment type="similarity">
    <text evidence="2">Belongs to the ammonia transporter channel (TC 1.A.11.2) family.</text>
</comment>
<feature type="transmembrane region" description="Helical" evidence="8">
    <location>
        <begin position="452"/>
        <end position="475"/>
    </location>
</feature>
<feature type="transmembrane region" description="Helical" evidence="8">
    <location>
        <begin position="288"/>
        <end position="313"/>
    </location>
</feature>
<feature type="domain" description="Ammonium transporter AmtB-like" evidence="9">
    <location>
        <begin position="53"/>
        <end position="340"/>
    </location>
</feature>
<dbReference type="InterPro" id="IPR029020">
    <property type="entry name" value="Ammonium/urea_transptr"/>
</dbReference>
<reference evidence="10 11" key="1">
    <citation type="journal article" date="2013" name="BMC Genomics">
        <title>Reconstruction of the lipid metabolism for the microalga Monoraphidium neglectum from its genome sequence reveals characteristics suitable for biofuel production.</title>
        <authorList>
            <person name="Bogen C."/>
            <person name="Al-Dilaimi A."/>
            <person name="Albersmeier A."/>
            <person name="Wichmann J."/>
            <person name="Grundmann M."/>
            <person name="Rupp O."/>
            <person name="Lauersen K.J."/>
            <person name="Blifernez-Klassen O."/>
            <person name="Kalinowski J."/>
            <person name="Goesmann A."/>
            <person name="Mussgnug J.H."/>
            <person name="Kruse O."/>
        </authorList>
    </citation>
    <scope>NUCLEOTIDE SEQUENCE [LARGE SCALE GENOMIC DNA]</scope>
    <source>
        <strain evidence="10 11">SAG 48.87</strain>
    </source>
</reference>
<keyword evidence="6 8" id="KW-0472">Membrane</keyword>
<dbReference type="Pfam" id="PF00909">
    <property type="entry name" value="Ammonium_transp"/>
    <property type="match status" value="2"/>
</dbReference>
<feature type="transmembrane region" description="Helical" evidence="8">
    <location>
        <begin position="216"/>
        <end position="237"/>
    </location>
</feature>
<evidence type="ECO:0000256" key="6">
    <source>
        <dbReference type="ARBA" id="ARBA00023136"/>
    </source>
</evidence>
<feature type="transmembrane region" description="Helical" evidence="8">
    <location>
        <begin position="141"/>
        <end position="162"/>
    </location>
</feature>
<evidence type="ECO:0000256" key="7">
    <source>
        <dbReference type="ARBA" id="ARBA00023177"/>
    </source>
</evidence>
<dbReference type="RefSeq" id="XP_013897166.1">
    <property type="nucleotide sequence ID" value="XM_014041712.1"/>
</dbReference>
<feature type="transmembrane region" description="Helical" evidence="8">
    <location>
        <begin position="258"/>
        <end position="276"/>
    </location>
</feature>
<dbReference type="OrthoDB" id="548084at2759"/>
<evidence type="ECO:0000256" key="2">
    <source>
        <dbReference type="ARBA" id="ARBA00005887"/>
    </source>
</evidence>
<dbReference type="Gene3D" id="1.10.3430.10">
    <property type="entry name" value="Ammonium transporter AmtB like domains"/>
    <property type="match status" value="1"/>
</dbReference>
<dbReference type="GO" id="GO:0097272">
    <property type="term" value="P:ammonium homeostasis"/>
    <property type="evidence" value="ECO:0007669"/>
    <property type="project" value="TreeGrafter"/>
</dbReference>
<protein>
    <submittedName>
        <fullName evidence="10">Ammonium transporter 1 member 2</fullName>
    </submittedName>
</protein>
<keyword evidence="4 8" id="KW-0812">Transmembrane</keyword>
<dbReference type="KEGG" id="mng:MNEG_9814"/>
<evidence type="ECO:0000256" key="4">
    <source>
        <dbReference type="ARBA" id="ARBA00022692"/>
    </source>
</evidence>
<dbReference type="AlphaFoldDB" id="A0A0D2MBB6"/>
<keyword evidence="5 8" id="KW-1133">Transmembrane helix</keyword>